<evidence type="ECO:0000313" key="1">
    <source>
        <dbReference type="EMBL" id="MBX58023.1"/>
    </source>
</evidence>
<proteinExistence type="predicted"/>
<sequence>MQILGSILESATTMGWAFVVLPYWFSVKEVFEVDVCLALECTSANTALEA</sequence>
<organism evidence="1">
    <name type="scientific">Rhizophora mucronata</name>
    <name type="common">Asiatic mangrove</name>
    <dbReference type="NCBI Taxonomy" id="61149"/>
    <lineage>
        <taxon>Eukaryota</taxon>
        <taxon>Viridiplantae</taxon>
        <taxon>Streptophyta</taxon>
        <taxon>Embryophyta</taxon>
        <taxon>Tracheophyta</taxon>
        <taxon>Spermatophyta</taxon>
        <taxon>Magnoliopsida</taxon>
        <taxon>eudicotyledons</taxon>
        <taxon>Gunneridae</taxon>
        <taxon>Pentapetalae</taxon>
        <taxon>rosids</taxon>
        <taxon>fabids</taxon>
        <taxon>Malpighiales</taxon>
        <taxon>Rhizophoraceae</taxon>
        <taxon>Rhizophora</taxon>
    </lineage>
</organism>
<reference evidence="1" key="1">
    <citation type="submission" date="2018-02" db="EMBL/GenBank/DDBJ databases">
        <title>Rhizophora mucronata_Transcriptome.</title>
        <authorList>
            <person name="Meera S.P."/>
            <person name="Sreeshan A."/>
            <person name="Augustine A."/>
        </authorList>
    </citation>
    <scope>NUCLEOTIDE SEQUENCE</scope>
    <source>
        <tissue evidence="1">Leaf</tissue>
    </source>
</reference>
<dbReference type="AlphaFoldDB" id="A0A2P2PTM6"/>
<accession>A0A2P2PTM6</accession>
<dbReference type="EMBL" id="GGEC01077539">
    <property type="protein sequence ID" value="MBX58023.1"/>
    <property type="molecule type" value="Transcribed_RNA"/>
</dbReference>
<protein>
    <submittedName>
        <fullName evidence="1">Uncharacterized protein</fullName>
    </submittedName>
</protein>
<name>A0A2P2PTM6_RHIMU</name>